<dbReference type="InterPro" id="IPR021827">
    <property type="entry name" value="Nup186/Nup192/Nup205"/>
</dbReference>
<feature type="compositionally biased region" description="Polar residues" evidence="1">
    <location>
        <begin position="235"/>
        <end position="246"/>
    </location>
</feature>
<evidence type="ECO:0000259" key="2">
    <source>
        <dbReference type="PROSITE" id="PS51840"/>
    </source>
</evidence>
<evidence type="ECO:0000313" key="4">
    <source>
        <dbReference type="Proteomes" id="UP000243975"/>
    </source>
</evidence>
<feature type="region of interest" description="Disordered" evidence="1">
    <location>
        <begin position="289"/>
        <end position="521"/>
    </location>
</feature>
<comment type="caution">
    <text evidence="3">The sequence shown here is derived from an EMBL/GenBank/DDBJ whole genome shotgun (WGS) entry which is preliminary data.</text>
</comment>
<feature type="compositionally biased region" description="Polar residues" evidence="1">
    <location>
        <begin position="300"/>
        <end position="315"/>
    </location>
</feature>
<dbReference type="AlphaFoldDB" id="A0A118JX87"/>
<dbReference type="Proteomes" id="UP000243975">
    <property type="component" value="Unassembled WGS sequence"/>
</dbReference>
<evidence type="ECO:0000256" key="1">
    <source>
        <dbReference type="SAM" id="MobiDB-lite"/>
    </source>
</evidence>
<feature type="domain" description="C2 NT-type" evidence="2">
    <location>
        <begin position="70"/>
        <end position="217"/>
    </location>
</feature>
<dbReference type="EMBL" id="LEKV01004379">
    <property type="protein sequence ID" value="KVH95667.1"/>
    <property type="molecule type" value="Genomic_DNA"/>
</dbReference>
<feature type="compositionally biased region" description="Basic and acidic residues" evidence="1">
    <location>
        <begin position="334"/>
        <end position="347"/>
    </location>
</feature>
<gene>
    <name evidence="3" type="ORF">Ccrd_002240</name>
</gene>
<protein>
    <submittedName>
        <fullName evidence="3">EEIG1/EHBP1 N-terminal domain-containing protein</fullName>
    </submittedName>
</protein>
<dbReference type="GO" id="GO:0005643">
    <property type="term" value="C:nuclear pore"/>
    <property type="evidence" value="ECO:0007669"/>
    <property type="project" value="InterPro"/>
</dbReference>
<feature type="compositionally biased region" description="Low complexity" evidence="1">
    <location>
        <begin position="223"/>
        <end position="233"/>
    </location>
</feature>
<dbReference type="Pfam" id="PF10358">
    <property type="entry name" value="NT-C2"/>
    <property type="match status" value="1"/>
</dbReference>
<dbReference type="PANTHER" id="PTHR31344:SF13">
    <property type="entry name" value="EEIG1_EHBP1 PROTEIN AMINO-TERMINAL DOMAIN PROTEIN"/>
    <property type="match status" value="1"/>
</dbReference>
<keyword evidence="4" id="KW-1185">Reference proteome</keyword>
<feature type="compositionally biased region" description="Acidic residues" evidence="1">
    <location>
        <begin position="247"/>
        <end position="267"/>
    </location>
</feature>
<name>A0A118JX87_CYNCS</name>
<dbReference type="STRING" id="59895.A0A118JX87"/>
<organism evidence="3 4">
    <name type="scientific">Cynara cardunculus var. scolymus</name>
    <name type="common">Globe artichoke</name>
    <name type="synonym">Cynara scolymus</name>
    <dbReference type="NCBI Taxonomy" id="59895"/>
    <lineage>
        <taxon>Eukaryota</taxon>
        <taxon>Viridiplantae</taxon>
        <taxon>Streptophyta</taxon>
        <taxon>Embryophyta</taxon>
        <taxon>Tracheophyta</taxon>
        <taxon>Spermatophyta</taxon>
        <taxon>Magnoliopsida</taxon>
        <taxon>eudicotyledons</taxon>
        <taxon>Gunneridae</taxon>
        <taxon>Pentapetalae</taxon>
        <taxon>asterids</taxon>
        <taxon>campanulids</taxon>
        <taxon>Asterales</taxon>
        <taxon>Asteraceae</taxon>
        <taxon>Carduoideae</taxon>
        <taxon>Cardueae</taxon>
        <taxon>Carduinae</taxon>
        <taxon>Cynara</taxon>
    </lineage>
</organism>
<proteinExistence type="predicted"/>
<accession>A0A118JX87</accession>
<dbReference type="InterPro" id="IPR019448">
    <property type="entry name" value="NT-C2"/>
</dbReference>
<dbReference type="PANTHER" id="PTHR31344">
    <property type="entry name" value="NUCLEAR PORE COMPLEX PROTEIN NUP205"/>
    <property type="match status" value="1"/>
</dbReference>
<dbReference type="OMA" id="ISWRSNT"/>
<dbReference type="PROSITE" id="PS51840">
    <property type="entry name" value="C2_NT"/>
    <property type="match status" value="1"/>
</dbReference>
<dbReference type="Gramene" id="KVH95667">
    <property type="protein sequence ID" value="KVH95667"/>
    <property type="gene ID" value="Ccrd_002240"/>
</dbReference>
<feature type="region of interest" description="Disordered" evidence="1">
    <location>
        <begin position="216"/>
        <end position="273"/>
    </location>
</feature>
<sequence>MLKNDLTLFIAPSSPSIPPVDGEFQSTASIASIASIASLLSIPRCIVICNNNPRRAFEGHLETMVLGLRSKHRKDGSVQVNYLVHVQEIKPWSPSQSPESSLSMSLQWETGDQLSGYLSPIVVDSKIEFNKSFVLPLTLRREKRDRDKFQKYNLEFHLYEPRKDKPNKDQLLGSAIVNLGDFGIIDNVLSVSVPITSKKSSKSVAQPVLFLNIQSNDKDETNSSSRSSLSKQSSLEKNGQESASEVTNEENDGELEIASFTDDEDDYTNSSYKNNKDVVESRKQGNEQLPALPLGVGPPNNHNTSSKLPERSNTSVRKEPAAPFLQSSFSTMGSHDKTVDPKTRSRILEPGNRCHGVQEDVVNTSGRTKEGNPQPVITNSVSKAARGVESSHEQSANSETAKEDMKQEGSEQDDRTPEEKRQFSEDNLVGKFLASRKQDKLRSNTLVSSRKPAGGQGNIVSTNKLKHLKSVQLPKAGGFSGSGLPTPSPNRADKDKAIRTNDSVETGVPKSESSNRKTEDMSRIEMLEEELRETAAIEAGLYSIVAEHGSSTNKVHAPARRLSRFYLHACKENYQERRVNAARAIISGLVLVSKSCGNDVPRLTFWLSNSVMLRAIVFQTVGEPPILDANSTKKHKNGSKKVSDDWQDPQTFIIALEKVEGWIFSRIIESVWWQTLTPHMQSTATNASGKMMGLTSKKTSGSKNGLGNHQGNFSIELWKKAFKDASERLCPTRAEGHECGCLPVLPRLVMEQLVGRLDVAMFNAILRESAEEMPTDPLSDPIADLRVLPIPAGRSSFGAGAQLKNTIGTWSRWLTDLFGIEDNDSHEDTDDLVDDKKAEKAEFDTSFKAFRLLHALSDLMMLPFEMLADKSTRKEVCPTFSTPLIRRVVCSFVPDEFSPNPIPNELIEALDTEMQDNEIEASEGSLINFPCIAPPSAYKPPPSHSLSTVIGIVGTQSLRRSSSSVLKKSYTSDDELDELDSPLTSIIRDTSKGEQWFPKGGRSIMRYQLLREVWKDGE</sequence>
<feature type="compositionally biased region" description="Basic and acidic residues" evidence="1">
    <location>
        <begin position="400"/>
        <end position="424"/>
    </location>
</feature>
<evidence type="ECO:0000313" key="3">
    <source>
        <dbReference type="EMBL" id="KVH95667.1"/>
    </source>
</evidence>
<reference evidence="3 4" key="1">
    <citation type="journal article" date="2016" name="Sci. Rep.">
        <title>The genome sequence of the outbreeding globe artichoke constructed de novo incorporating a phase-aware low-pass sequencing strategy of F1 progeny.</title>
        <authorList>
            <person name="Scaglione D."/>
            <person name="Reyes-Chin-Wo S."/>
            <person name="Acquadro A."/>
            <person name="Froenicke L."/>
            <person name="Portis E."/>
            <person name="Beitel C."/>
            <person name="Tirone M."/>
            <person name="Mauro R."/>
            <person name="Lo Monaco A."/>
            <person name="Mauromicale G."/>
            <person name="Faccioli P."/>
            <person name="Cattivelli L."/>
            <person name="Rieseberg L."/>
            <person name="Michelmore R."/>
            <person name="Lanteri S."/>
        </authorList>
    </citation>
    <scope>NUCLEOTIDE SEQUENCE [LARGE SCALE GENOMIC DNA]</scope>
    <source>
        <strain evidence="3">2C</strain>
    </source>
</reference>